<evidence type="ECO:0000313" key="2">
    <source>
        <dbReference type="EMBL" id="KAK3193568.1"/>
    </source>
</evidence>
<dbReference type="GO" id="GO:0003676">
    <property type="term" value="F:nucleic acid binding"/>
    <property type="evidence" value="ECO:0007669"/>
    <property type="project" value="InterPro"/>
</dbReference>
<name>A0AAD9ZW72_9ROSI</name>
<evidence type="ECO:0000259" key="1">
    <source>
        <dbReference type="Pfam" id="PF13456"/>
    </source>
</evidence>
<dbReference type="Proteomes" id="UP001281410">
    <property type="component" value="Unassembled WGS sequence"/>
</dbReference>
<dbReference type="AlphaFoldDB" id="A0AAD9ZW72"/>
<gene>
    <name evidence="2" type="ORF">Dsin_024878</name>
</gene>
<feature type="domain" description="RNase H type-1" evidence="1">
    <location>
        <begin position="85"/>
        <end position="130"/>
    </location>
</feature>
<dbReference type="Pfam" id="PF13456">
    <property type="entry name" value="RVT_3"/>
    <property type="match status" value="1"/>
</dbReference>
<protein>
    <recommendedName>
        <fullName evidence="1">RNase H type-1 domain-containing protein</fullName>
    </recommendedName>
</protein>
<dbReference type="EMBL" id="JANJYJ010000008">
    <property type="protein sequence ID" value="KAK3193568.1"/>
    <property type="molecule type" value="Genomic_DNA"/>
</dbReference>
<dbReference type="GO" id="GO:0004523">
    <property type="term" value="F:RNA-DNA hybrid ribonuclease activity"/>
    <property type="evidence" value="ECO:0007669"/>
    <property type="project" value="InterPro"/>
</dbReference>
<evidence type="ECO:0000313" key="3">
    <source>
        <dbReference type="Proteomes" id="UP001281410"/>
    </source>
</evidence>
<accession>A0AAD9ZW72</accession>
<keyword evidence="3" id="KW-1185">Reference proteome</keyword>
<comment type="caution">
    <text evidence="2">The sequence shown here is derived from an EMBL/GenBank/DDBJ whole genome shotgun (WGS) entry which is preliminary data.</text>
</comment>
<organism evidence="2 3">
    <name type="scientific">Dipteronia sinensis</name>
    <dbReference type="NCBI Taxonomy" id="43782"/>
    <lineage>
        <taxon>Eukaryota</taxon>
        <taxon>Viridiplantae</taxon>
        <taxon>Streptophyta</taxon>
        <taxon>Embryophyta</taxon>
        <taxon>Tracheophyta</taxon>
        <taxon>Spermatophyta</taxon>
        <taxon>Magnoliopsida</taxon>
        <taxon>eudicotyledons</taxon>
        <taxon>Gunneridae</taxon>
        <taxon>Pentapetalae</taxon>
        <taxon>rosids</taxon>
        <taxon>malvids</taxon>
        <taxon>Sapindales</taxon>
        <taxon>Sapindaceae</taxon>
        <taxon>Hippocastanoideae</taxon>
        <taxon>Acereae</taxon>
        <taxon>Dipteronia</taxon>
    </lineage>
</organism>
<proteinExistence type="predicted"/>
<reference evidence="2" key="1">
    <citation type="journal article" date="2023" name="Plant J.">
        <title>Genome sequences and population genomics provide insights into the demographic history, inbreeding, and mutation load of two 'living fossil' tree species of Dipteronia.</title>
        <authorList>
            <person name="Feng Y."/>
            <person name="Comes H.P."/>
            <person name="Chen J."/>
            <person name="Zhu S."/>
            <person name="Lu R."/>
            <person name="Zhang X."/>
            <person name="Li P."/>
            <person name="Qiu J."/>
            <person name="Olsen K.M."/>
            <person name="Qiu Y."/>
        </authorList>
    </citation>
    <scope>NUCLEOTIDE SEQUENCE</scope>
    <source>
        <strain evidence="2">NBL</strain>
    </source>
</reference>
<sequence>MGFSAPTHLVDADDVLIFCIGTMKNLRGIMHTFEFYCALSGQIINGRTLYPAALETYRGQVTSSIWSSLRAYFSNLLLTYWSFMKGCFAAPLGSVFAFEAELLDMSMAINYAWNNEWRRIWIKSDSSYVV</sequence>
<dbReference type="InterPro" id="IPR002156">
    <property type="entry name" value="RNaseH_domain"/>
</dbReference>